<sequence>MWKSSGQVKVNHNYLESNNLRRSVNQKTQSITGKKINEDNTRSISYSNKLSTNANTRDSRNADSGRHESRSGIRELRAQNKVCSIQRLLKHPTKTKHNEENQKLQTKILIHFKSTRNIGSKDTIIISSMMAHFIFAKSWRSLACEFRKNLHCEKGFCDAWAFLVLNLWSIVLK</sequence>
<evidence type="ECO:0000256" key="1">
    <source>
        <dbReference type="SAM" id="MobiDB-lite"/>
    </source>
</evidence>
<dbReference type="Proteomes" id="UP001162131">
    <property type="component" value="Unassembled WGS sequence"/>
</dbReference>
<comment type="caution">
    <text evidence="2">The sequence shown here is derived from an EMBL/GenBank/DDBJ whole genome shotgun (WGS) entry which is preliminary data.</text>
</comment>
<organism evidence="2 3">
    <name type="scientific">Blepharisma stoltei</name>
    <dbReference type="NCBI Taxonomy" id="1481888"/>
    <lineage>
        <taxon>Eukaryota</taxon>
        <taxon>Sar</taxon>
        <taxon>Alveolata</taxon>
        <taxon>Ciliophora</taxon>
        <taxon>Postciliodesmatophora</taxon>
        <taxon>Heterotrichea</taxon>
        <taxon>Heterotrichida</taxon>
        <taxon>Blepharismidae</taxon>
        <taxon>Blepharisma</taxon>
    </lineage>
</organism>
<gene>
    <name evidence="2" type="ORF">BSTOLATCC_MIC38854</name>
</gene>
<dbReference type="EMBL" id="CAJZBQ010000038">
    <property type="protein sequence ID" value="CAG9325605.1"/>
    <property type="molecule type" value="Genomic_DNA"/>
</dbReference>
<proteinExistence type="predicted"/>
<keyword evidence="3" id="KW-1185">Reference proteome</keyword>
<feature type="region of interest" description="Disordered" evidence="1">
    <location>
        <begin position="1"/>
        <end position="73"/>
    </location>
</feature>
<evidence type="ECO:0000313" key="2">
    <source>
        <dbReference type="EMBL" id="CAG9325605.1"/>
    </source>
</evidence>
<accession>A0AAU9JJ31</accession>
<dbReference type="AlphaFoldDB" id="A0AAU9JJ31"/>
<protein>
    <submittedName>
        <fullName evidence="2">Uncharacterized protein</fullName>
    </submittedName>
</protein>
<evidence type="ECO:0000313" key="3">
    <source>
        <dbReference type="Proteomes" id="UP001162131"/>
    </source>
</evidence>
<feature type="compositionally biased region" description="Polar residues" evidence="1">
    <location>
        <begin position="42"/>
        <end position="56"/>
    </location>
</feature>
<name>A0AAU9JJ31_9CILI</name>
<reference evidence="2" key="1">
    <citation type="submission" date="2021-09" db="EMBL/GenBank/DDBJ databases">
        <authorList>
            <consortium name="AG Swart"/>
            <person name="Singh M."/>
            <person name="Singh A."/>
            <person name="Seah K."/>
            <person name="Emmerich C."/>
        </authorList>
    </citation>
    <scope>NUCLEOTIDE SEQUENCE</scope>
    <source>
        <strain evidence="2">ATCC30299</strain>
    </source>
</reference>
<feature type="compositionally biased region" description="Basic and acidic residues" evidence="1">
    <location>
        <begin position="57"/>
        <end position="73"/>
    </location>
</feature>
<feature type="compositionally biased region" description="Polar residues" evidence="1">
    <location>
        <begin position="1"/>
        <end position="32"/>
    </location>
</feature>